<dbReference type="PANTHER" id="PTHR28554:SF1">
    <property type="entry name" value="LARGE RIBOSOMAL SUBUNIT PROTEIN ML45"/>
    <property type="match status" value="1"/>
</dbReference>
<evidence type="ECO:0000313" key="6">
    <source>
        <dbReference type="Proteomes" id="UP000799750"/>
    </source>
</evidence>
<feature type="region of interest" description="Disordered" evidence="4">
    <location>
        <begin position="31"/>
        <end position="51"/>
    </location>
</feature>
<evidence type="ECO:0000313" key="5">
    <source>
        <dbReference type="EMBL" id="KAF2488910.1"/>
    </source>
</evidence>
<protein>
    <submittedName>
        <fullName evidence="5">Uncharacterized protein</fullName>
    </submittedName>
</protein>
<evidence type="ECO:0000256" key="4">
    <source>
        <dbReference type="SAM" id="MobiDB-lite"/>
    </source>
</evidence>
<dbReference type="PANTHER" id="PTHR28554">
    <property type="entry name" value="39S RIBOSOMAL PROTEIN L45, MITOCHONDRIAL"/>
    <property type="match status" value="1"/>
</dbReference>
<dbReference type="InterPro" id="IPR024621">
    <property type="entry name" value="Mba1"/>
</dbReference>
<organism evidence="5 6">
    <name type="scientific">Lophium mytilinum</name>
    <dbReference type="NCBI Taxonomy" id="390894"/>
    <lineage>
        <taxon>Eukaryota</taxon>
        <taxon>Fungi</taxon>
        <taxon>Dikarya</taxon>
        <taxon>Ascomycota</taxon>
        <taxon>Pezizomycotina</taxon>
        <taxon>Dothideomycetes</taxon>
        <taxon>Pleosporomycetidae</taxon>
        <taxon>Mytilinidiales</taxon>
        <taxon>Mytilinidiaceae</taxon>
        <taxon>Lophium</taxon>
    </lineage>
</organism>
<comment type="subcellular location">
    <subcellularLocation>
        <location evidence="1">Mitochondrion</location>
    </subcellularLocation>
</comment>
<keyword evidence="3" id="KW-0496">Mitochondrion</keyword>
<keyword evidence="2" id="KW-0809">Transit peptide</keyword>
<dbReference type="EMBL" id="MU004200">
    <property type="protein sequence ID" value="KAF2488910.1"/>
    <property type="molecule type" value="Genomic_DNA"/>
</dbReference>
<sequence>MPPPLPRRTGHQCLFYRPSCRTFATTPARHAGISRASPNRGLKPSQRATQSPTLMLKEQHKGAAGLRGLPTDMGLLPGTIIKPTGKNLPSIFRKPRVRLDIEWQNLKRGTMDRASLIHWKFFLKAWKDRPRPKLERRKLVPLAKDYHKQIYSAFAAHDAPTITRLCCSGLTSDFRTRMSHRAPGTHLTWTLSSYTSSPKIVSNRATPLPNQEHTGVRQVVVRLRSKQILTTWTDEQARRAVASRIEALRAAGREVSPALLAVESENEKMAVSAAHGGYNPISLHRINKALSEDTEALAATDVEKVETEVTEYMVLQRRMLEGVEEGWMVWGFAEESTPEVRARDEKQLKEMEEYQKSQAAAQV</sequence>
<evidence type="ECO:0000256" key="1">
    <source>
        <dbReference type="ARBA" id="ARBA00004173"/>
    </source>
</evidence>
<proteinExistence type="predicted"/>
<gene>
    <name evidence="5" type="ORF">BU16DRAFT_496653</name>
</gene>
<accession>A0A6A6Q952</accession>
<dbReference type="Proteomes" id="UP000799750">
    <property type="component" value="Unassembled WGS sequence"/>
</dbReference>
<dbReference type="Pfam" id="PF07961">
    <property type="entry name" value="MBA1"/>
    <property type="match status" value="1"/>
</dbReference>
<evidence type="ECO:0000256" key="3">
    <source>
        <dbReference type="ARBA" id="ARBA00023128"/>
    </source>
</evidence>
<dbReference type="Gene3D" id="3.10.450.240">
    <property type="match status" value="1"/>
</dbReference>
<dbReference type="InterPro" id="IPR051975">
    <property type="entry name" value="mtLSU_mL45"/>
</dbReference>
<keyword evidence="6" id="KW-1185">Reference proteome</keyword>
<evidence type="ECO:0000256" key="2">
    <source>
        <dbReference type="ARBA" id="ARBA00022946"/>
    </source>
</evidence>
<name>A0A6A6Q952_9PEZI</name>
<reference evidence="5" key="1">
    <citation type="journal article" date="2020" name="Stud. Mycol.">
        <title>101 Dothideomycetes genomes: a test case for predicting lifestyles and emergence of pathogens.</title>
        <authorList>
            <person name="Haridas S."/>
            <person name="Albert R."/>
            <person name="Binder M."/>
            <person name="Bloem J."/>
            <person name="Labutti K."/>
            <person name="Salamov A."/>
            <person name="Andreopoulos B."/>
            <person name="Baker S."/>
            <person name="Barry K."/>
            <person name="Bills G."/>
            <person name="Bluhm B."/>
            <person name="Cannon C."/>
            <person name="Castanera R."/>
            <person name="Culley D."/>
            <person name="Daum C."/>
            <person name="Ezra D."/>
            <person name="Gonzalez J."/>
            <person name="Henrissat B."/>
            <person name="Kuo A."/>
            <person name="Liang C."/>
            <person name="Lipzen A."/>
            <person name="Lutzoni F."/>
            <person name="Magnuson J."/>
            <person name="Mondo S."/>
            <person name="Nolan M."/>
            <person name="Ohm R."/>
            <person name="Pangilinan J."/>
            <person name="Park H.-J."/>
            <person name="Ramirez L."/>
            <person name="Alfaro M."/>
            <person name="Sun H."/>
            <person name="Tritt A."/>
            <person name="Yoshinaga Y."/>
            <person name="Zwiers L.-H."/>
            <person name="Turgeon B."/>
            <person name="Goodwin S."/>
            <person name="Spatafora J."/>
            <person name="Crous P."/>
            <person name="Grigoriev I."/>
        </authorList>
    </citation>
    <scope>NUCLEOTIDE SEQUENCE</scope>
    <source>
        <strain evidence="5">CBS 269.34</strain>
    </source>
</reference>
<dbReference type="OrthoDB" id="19619at2759"/>
<dbReference type="AlphaFoldDB" id="A0A6A6Q952"/>
<dbReference type="GO" id="GO:0005743">
    <property type="term" value="C:mitochondrial inner membrane"/>
    <property type="evidence" value="ECO:0007669"/>
    <property type="project" value="InterPro"/>
</dbReference>
<dbReference type="GO" id="GO:0032979">
    <property type="term" value="P:protein insertion into mitochondrial inner membrane from matrix"/>
    <property type="evidence" value="ECO:0007669"/>
    <property type="project" value="InterPro"/>
</dbReference>